<organism evidence="1 2">
    <name type="scientific">Liparis tanakae</name>
    <name type="common">Tanaka's snailfish</name>
    <dbReference type="NCBI Taxonomy" id="230148"/>
    <lineage>
        <taxon>Eukaryota</taxon>
        <taxon>Metazoa</taxon>
        <taxon>Chordata</taxon>
        <taxon>Craniata</taxon>
        <taxon>Vertebrata</taxon>
        <taxon>Euteleostomi</taxon>
        <taxon>Actinopterygii</taxon>
        <taxon>Neopterygii</taxon>
        <taxon>Teleostei</taxon>
        <taxon>Neoteleostei</taxon>
        <taxon>Acanthomorphata</taxon>
        <taxon>Eupercaria</taxon>
        <taxon>Perciformes</taxon>
        <taxon>Cottioidei</taxon>
        <taxon>Cottales</taxon>
        <taxon>Liparidae</taxon>
        <taxon>Liparis</taxon>
    </lineage>
</organism>
<dbReference type="Proteomes" id="UP000314294">
    <property type="component" value="Unassembled WGS sequence"/>
</dbReference>
<protein>
    <submittedName>
        <fullName evidence="1">Uncharacterized protein</fullName>
    </submittedName>
</protein>
<dbReference type="AlphaFoldDB" id="A0A4Z2FXD8"/>
<name>A0A4Z2FXD8_9TELE</name>
<sequence>MYCEDGSSLYKKNPGLCCLDAPPQNNGTLKSPNGKLLPDGPRLALTCHRAQVFGGSPKSKPQITSPDRRAAMETLATAKTLAAALRR</sequence>
<gene>
    <name evidence="1" type="ORF">EYF80_044390</name>
</gene>
<accession>A0A4Z2FXD8</accession>
<reference evidence="1 2" key="1">
    <citation type="submission" date="2019-03" db="EMBL/GenBank/DDBJ databases">
        <title>First draft genome of Liparis tanakae, snailfish: a comprehensive survey of snailfish specific genes.</title>
        <authorList>
            <person name="Kim W."/>
            <person name="Song I."/>
            <person name="Jeong J.-H."/>
            <person name="Kim D."/>
            <person name="Kim S."/>
            <person name="Ryu S."/>
            <person name="Song J.Y."/>
            <person name="Lee S.K."/>
        </authorList>
    </citation>
    <scope>NUCLEOTIDE SEQUENCE [LARGE SCALE GENOMIC DNA]</scope>
    <source>
        <tissue evidence="1">Muscle</tissue>
    </source>
</reference>
<evidence type="ECO:0000313" key="2">
    <source>
        <dbReference type="Proteomes" id="UP000314294"/>
    </source>
</evidence>
<proteinExistence type="predicted"/>
<keyword evidence="2" id="KW-1185">Reference proteome</keyword>
<evidence type="ECO:0000313" key="1">
    <source>
        <dbReference type="EMBL" id="TNN45403.1"/>
    </source>
</evidence>
<dbReference type="EMBL" id="SRLO01000848">
    <property type="protein sequence ID" value="TNN45403.1"/>
    <property type="molecule type" value="Genomic_DNA"/>
</dbReference>
<comment type="caution">
    <text evidence="1">The sequence shown here is derived from an EMBL/GenBank/DDBJ whole genome shotgun (WGS) entry which is preliminary data.</text>
</comment>